<accession>A0A0W8C1Q5</accession>
<evidence type="ECO:0000313" key="2">
    <source>
        <dbReference type="Proteomes" id="UP000052943"/>
    </source>
</evidence>
<dbReference type="InterPro" id="IPR012337">
    <property type="entry name" value="RNaseH-like_sf"/>
</dbReference>
<name>A0A0W8C1Q5_PHYNI</name>
<comment type="caution">
    <text evidence="1">The sequence shown here is derived from an EMBL/GenBank/DDBJ whole genome shotgun (WGS) entry which is preliminary data.</text>
</comment>
<dbReference type="PANTHER" id="PTHR40866:SF1">
    <property type="entry name" value="BED-TYPE DOMAIN-CONTAINING PROTEIN"/>
    <property type="match status" value="1"/>
</dbReference>
<reference evidence="1 2" key="1">
    <citation type="submission" date="2015-11" db="EMBL/GenBank/DDBJ databases">
        <title>Genomes and virulence difference between two physiological races of Phytophthora nicotianae.</title>
        <authorList>
            <person name="Liu H."/>
            <person name="Ma X."/>
            <person name="Yu H."/>
            <person name="Fang D."/>
            <person name="Li Y."/>
            <person name="Wang X."/>
            <person name="Wang W."/>
            <person name="Dong Y."/>
            <person name="Xiao B."/>
        </authorList>
    </citation>
    <scope>NUCLEOTIDE SEQUENCE [LARGE SCALE GENOMIC DNA]</scope>
    <source>
        <strain evidence="2">race 0</strain>
    </source>
</reference>
<dbReference type="PANTHER" id="PTHR40866">
    <property type="entry name" value="BED-TYPE DOMAIN-CONTAINING PROTEIN"/>
    <property type="match status" value="1"/>
</dbReference>
<organism evidence="1 2">
    <name type="scientific">Phytophthora nicotianae</name>
    <name type="common">Potato buckeye rot agent</name>
    <name type="synonym">Phytophthora parasitica</name>
    <dbReference type="NCBI Taxonomy" id="4792"/>
    <lineage>
        <taxon>Eukaryota</taxon>
        <taxon>Sar</taxon>
        <taxon>Stramenopiles</taxon>
        <taxon>Oomycota</taxon>
        <taxon>Peronosporomycetes</taxon>
        <taxon>Peronosporales</taxon>
        <taxon>Peronosporaceae</taxon>
        <taxon>Phytophthora</taxon>
    </lineage>
</organism>
<dbReference type="OrthoDB" id="123598at2759"/>
<evidence type="ECO:0008006" key="3">
    <source>
        <dbReference type="Google" id="ProtNLM"/>
    </source>
</evidence>
<dbReference type="Proteomes" id="UP000052943">
    <property type="component" value="Unassembled WGS sequence"/>
</dbReference>
<dbReference type="SUPFAM" id="SSF53098">
    <property type="entry name" value="Ribonuclease H-like"/>
    <property type="match status" value="2"/>
</dbReference>
<proteinExistence type="predicted"/>
<gene>
    <name evidence="1" type="ORF">AM587_10005237</name>
</gene>
<evidence type="ECO:0000313" key="1">
    <source>
        <dbReference type="EMBL" id="KUF77920.1"/>
    </source>
</evidence>
<dbReference type="EMBL" id="LNFO01005458">
    <property type="protein sequence ID" value="KUF77920.1"/>
    <property type="molecule type" value="Genomic_DNA"/>
</dbReference>
<protein>
    <recommendedName>
        <fullName evidence="3">HAT C-terminal dimerisation domain-containing protein</fullName>
    </recommendedName>
</protein>
<dbReference type="AlphaFoldDB" id="A0A0W8C1Q5"/>
<sequence length="414" mass="46599">MDNLPLSFCESVETRRYTTPVSVNTLVSSIESVTKAVEKAIGEEMPDEFGLMLDDWSQDTEQFLAIYGCYDLPGGPRYPLLSMAPVMDEPDDHLNAEERMRAIVRFLPFFGKTINGCKFLVGDNCAVNKRLANLMNVPLVGCARHRLSLAVREFLVPFETALDQVQQLMRKHRTKPSCKMRMKTPLMPILSQDTRWSSTFSMLERYIRLREFLSADDDDMADLLPSRADHRKLEDLLSKLRCIESISKKLQGDELTLLDARALFDGLLELRPSMTTYLSPDAEIVHSPVFEAAVVKVLAGDAGLLTNEEARALEPFRVPAEALSTAEVTSSTAKEGFADQILKRRKIVANPSTYKLLSAIPPTSNRVERLFSIARAVVRHERHRLSPMTLEMILFLKVNGGFWDVATVDACLEK</sequence>